<name>A0A075WJS2_ARCFL</name>
<gene>
    <name evidence="3" type="ORF">AFULGI_00010550</name>
</gene>
<dbReference type="SUPFAM" id="SSF50249">
    <property type="entry name" value="Nucleic acid-binding proteins"/>
    <property type="match status" value="1"/>
</dbReference>
<accession>A0A075WJS2</accession>
<dbReference type="InterPro" id="IPR002878">
    <property type="entry name" value="ChsH2_C"/>
</dbReference>
<dbReference type="Pfam" id="PF01796">
    <property type="entry name" value="OB_ChsH2_C"/>
    <property type="match status" value="1"/>
</dbReference>
<dbReference type="InterPro" id="IPR022002">
    <property type="entry name" value="ChsH2_Znr"/>
</dbReference>
<dbReference type="GeneID" id="24794566"/>
<protein>
    <submittedName>
        <fullName evidence="3">Putative nucleic-acid-binding protein</fullName>
    </submittedName>
</protein>
<dbReference type="InterPro" id="IPR052513">
    <property type="entry name" value="Thioester_dehydratase-like"/>
</dbReference>
<reference evidence="3 4" key="1">
    <citation type="submission" date="2013-07" db="EMBL/GenBank/DDBJ databases">
        <title>Genome of Archaeoglobus fulgidus.</title>
        <authorList>
            <person name="Fiebig A."/>
            <person name="Birkeland N.-K."/>
        </authorList>
    </citation>
    <scope>NUCLEOTIDE SEQUENCE [LARGE SCALE GENOMIC DNA]</scope>
    <source>
        <strain evidence="3 4">DSM 8774</strain>
    </source>
</reference>
<evidence type="ECO:0000259" key="2">
    <source>
        <dbReference type="Pfam" id="PF12172"/>
    </source>
</evidence>
<dbReference type="Proteomes" id="UP000028501">
    <property type="component" value="Chromosome"/>
</dbReference>
<dbReference type="AlphaFoldDB" id="A0A075WJS2"/>
<dbReference type="EMBL" id="CP006577">
    <property type="protein sequence ID" value="AIG97838.1"/>
    <property type="molecule type" value="Genomic_DNA"/>
</dbReference>
<dbReference type="InterPro" id="IPR012340">
    <property type="entry name" value="NA-bd_OB-fold"/>
</dbReference>
<dbReference type="PANTHER" id="PTHR34075:SF4">
    <property type="entry name" value="DUF35 DOMAIN-CONTAINING PROTEIN"/>
    <property type="match status" value="1"/>
</dbReference>
<dbReference type="Gene3D" id="6.10.30.10">
    <property type="match status" value="1"/>
</dbReference>
<dbReference type="Gene3D" id="2.40.50.140">
    <property type="entry name" value="Nucleic acid-binding proteins"/>
    <property type="match status" value="1"/>
</dbReference>
<evidence type="ECO:0000313" key="4">
    <source>
        <dbReference type="Proteomes" id="UP000028501"/>
    </source>
</evidence>
<feature type="domain" description="ChsH2 C-terminal OB-fold" evidence="1">
    <location>
        <begin position="72"/>
        <end position="135"/>
    </location>
</feature>
<dbReference type="KEGG" id="afg:AFULGI_00010550"/>
<proteinExistence type="predicted"/>
<dbReference type="RefSeq" id="WP_010878465.1">
    <property type="nucleotide sequence ID" value="NZ_CP006577.1"/>
</dbReference>
<feature type="domain" description="ChsH2 rubredoxin-like zinc ribbon" evidence="2">
    <location>
        <begin position="38"/>
        <end position="68"/>
    </location>
</feature>
<dbReference type="Pfam" id="PF12172">
    <property type="entry name" value="zf-ChsH2"/>
    <property type="match status" value="1"/>
</dbReference>
<sequence length="154" mass="17755">MIEKIVNPKELRHWDGKIELYWIYTSGKAGDEFFKKLKDEEKFIAAKCKKCGKVYFPPRIYCEKDFSDTEFVEVSGEGCVRAFTVARLDAYENPLEKPEIYAVIDIDGTDGCLIHLLGEVEPEQVEVGMKVKPVLKPKEEREGKITDILYFKPL</sequence>
<evidence type="ECO:0000313" key="3">
    <source>
        <dbReference type="EMBL" id="AIG97838.1"/>
    </source>
</evidence>
<evidence type="ECO:0000259" key="1">
    <source>
        <dbReference type="Pfam" id="PF01796"/>
    </source>
</evidence>
<organism evidence="3 4">
    <name type="scientific">Archaeoglobus fulgidus DSM 8774</name>
    <dbReference type="NCBI Taxonomy" id="1344584"/>
    <lineage>
        <taxon>Archaea</taxon>
        <taxon>Methanobacteriati</taxon>
        <taxon>Methanobacteriota</taxon>
        <taxon>Archaeoglobi</taxon>
        <taxon>Archaeoglobales</taxon>
        <taxon>Archaeoglobaceae</taxon>
        <taxon>Archaeoglobus</taxon>
    </lineage>
</organism>
<dbReference type="HOGENOM" id="CLU_119412_2_0_2"/>
<dbReference type="PANTHER" id="PTHR34075">
    <property type="entry name" value="BLR3430 PROTEIN"/>
    <property type="match status" value="1"/>
</dbReference>